<evidence type="ECO:0000256" key="6">
    <source>
        <dbReference type="ARBA" id="ARBA00022692"/>
    </source>
</evidence>
<protein>
    <recommendedName>
        <fullName evidence="3">UPF0208 membrane protein YfbV</fullName>
    </recommendedName>
</protein>
<dbReference type="OrthoDB" id="7066670at2"/>
<dbReference type="AlphaFoldDB" id="A0A379C9P9"/>
<sequence length="144" mass="16849">MYETLKAGQTYAETLPNQKKLNVFMPDYRFIKWVKFAQKFMPAFACFAIIWQYFLHSSSDFILVNVLITGLFALSIPFQGLFWLGKRAKSPLSLSLLGWYEELRIKLISEQVKVEEQLMPSYQDLALLLQLAEKTWGDSYFDEL</sequence>
<evidence type="ECO:0000256" key="8">
    <source>
        <dbReference type="ARBA" id="ARBA00023136"/>
    </source>
</evidence>
<accession>A0A379C9P9</accession>
<reference evidence="10 11" key="1">
    <citation type="submission" date="2018-06" db="EMBL/GenBank/DDBJ databases">
        <authorList>
            <consortium name="Pathogen Informatics"/>
            <person name="Doyle S."/>
        </authorList>
    </citation>
    <scope>NUCLEOTIDE SEQUENCE [LARGE SCALE GENOMIC DNA]</scope>
    <source>
        <strain evidence="10 11">NCTC12872</strain>
    </source>
</reference>
<keyword evidence="4" id="KW-1003">Cell membrane</keyword>
<evidence type="ECO:0000256" key="4">
    <source>
        <dbReference type="ARBA" id="ARBA00022475"/>
    </source>
</evidence>
<feature type="transmembrane region" description="Helical" evidence="9">
    <location>
        <begin position="36"/>
        <end position="55"/>
    </location>
</feature>
<comment type="similarity">
    <text evidence="2">Belongs to the UPF0208 family.</text>
</comment>
<evidence type="ECO:0000256" key="7">
    <source>
        <dbReference type="ARBA" id="ARBA00022989"/>
    </source>
</evidence>
<evidence type="ECO:0000256" key="1">
    <source>
        <dbReference type="ARBA" id="ARBA00004429"/>
    </source>
</evidence>
<organism evidence="10 11">
    <name type="scientific">Phocoenobacter uteri</name>
    <dbReference type="NCBI Taxonomy" id="146806"/>
    <lineage>
        <taxon>Bacteria</taxon>
        <taxon>Pseudomonadati</taxon>
        <taxon>Pseudomonadota</taxon>
        <taxon>Gammaproteobacteria</taxon>
        <taxon>Pasteurellales</taxon>
        <taxon>Pasteurellaceae</taxon>
        <taxon>Phocoenobacter</taxon>
    </lineage>
</organism>
<comment type="subcellular location">
    <subcellularLocation>
        <location evidence="1">Cell inner membrane</location>
        <topology evidence="1">Multi-pass membrane protein</topology>
    </subcellularLocation>
</comment>
<evidence type="ECO:0000256" key="5">
    <source>
        <dbReference type="ARBA" id="ARBA00022519"/>
    </source>
</evidence>
<dbReference type="Pfam" id="PF04217">
    <property type="entry name" value="DUF412"/>
    <property type="match status" value="1"/>
</dbReference>
<dbReference type="RefSeq" id="WP_115314944.1">
    <property type="nucleotide sequence ID" value="NZ_LWIF01000001.1"/>
</dbReference>
<dbReference type="EMBL" id="UGTA01000001">
    <property type="protein sequence ID" value="SUB58416.1"/>
    <property type="molecule type" value="Genomic_DNA"/>
</dbReference>
<dbReference type="Proteomes" id="UP000255417">
    <property type="component" value="Unassembled WGS sequence"/>
</dbReference>
<keyword evidence="6 9" id="KW-0812">Transmembrane</keyword>
<feature type="transmembrane region" description="Helical" evidence="9">
    <location>
        <begin position="61"/>
        <end position="84"/>
    </location>
</feature>
<proteinExistence type="inferred from homology"/>
<keyword evidence="11" id="KW-1185">Reference proteome</keyword>
<dbReference type="GO" id="GO:0005886">
    <property type="term" value="C:plasma membrane"/>
    <property type="evidence" value="ECO:0007669"/>
    <property type="project" value="UniProtKB-SubCell"/>
</dbReference>
<evidence type="ECO:0000256" key="3">
    <source>
        <dbReference type="ARBA" id="ARBA00018831"/>
    </source>
</evidence>
<evidence type="ECO:0000313" key="10">
    <source>
        <dbReference type="EMBL" id="SUB58416.1"/>
    </source>
</evidence>
<dbReference type="NCBIfam" id="NF002493">
    <property type="entry name" value="PRK01816.1"/>
    <property type="match status" value="1"/>
</dbReference>
<name>A0A379C9P9_9PAST</name>
<evidence type="ECO:0000313" key="11">
    <source>
        <dbReference type="Proteomes" id="UP000255417"/>
    </source>
</evidence>
<keyword evidence="7 9" id="KW-1133">Transmembrane helix</keyword>
<dbReference type="InterPro" id="IPR007334">
    <property type="entry name" value="UPF0208"/>
</dbReference>
<keyword evidence="8 9" id="KW-0472">Membrane</keyword>
<keyword evidence="5" id="KW-0997">Cell inner membrane</keyword>
<gene>
    <name evidence="10" type="primary">yfbV</name>
    <name evidence="10" type="ORF">NCTC12872_00378</name>
</gene>
<evidence type="ECO:0000256" key="9">
    <source>
        <dbReference type="SAM" id="Phobius"/>
    </source>
</evidence>
<evidence type="ECO:0000256" key="2">
    <source>
        <dbReference type="ARBA" id="ARBA00009474"/>
    </source>
</evidence>